<dbReference type="Gene3D" id="1.10.443.10">
    <property type="entry name" value="Intergrase catalytic core"/>
    <property type="match status" value="1"/>
</dbReference>
<evidence type="ECO:0000313" key="10">
    <source>
        <dbReference type="Proteomes" id="UP000284794"/>
    </source>
</evidence>
<evidence type="ECO:0000256" key="4">
    <source>
        <dbReference type="ARBA" id="ARBA00023125"/>
    </source>
</evidence>
<evidence type="ECO:0000313" key="9">
    <source>
        <dbReference type="EMBL" id="RHD09159.1"/>
    </source>
</evidence>
<evidence type="ECO:0008006" key="11">
    <source>
        <dbReference type="Google" id="ProtNLM"/>
    </source>
</evidence>
<dbReference type="EMBL" id="QSIS01000006">
    <property type="protein sequence ID" value="RHD09159.1"/>
    <property type="molecule type" value="Genomic_DNA"/>
</dbReference>
<dbReference type="PANTHER" id="PTHR30349">
    <property type="entry name" value="PHAGE INTEGRASE-RELATED"/>
    <property type="match status" value="1"/>
</dbReference>
<dbReference type="GO" id="GO:0015074">
    <property type="term" value="P:DNA integration"/>
    <property type="evidence" value="ECO:0007669"/>
    <property type="project" value="UniProtKB-KW"/>
</dbReference>
<comment type="caution">
    <text evidence="9">The sequence shown here is derived from an EMBL/GenBank/DDBJ whole genome shotgun (WGS) entry which is preliminary data.</text>
</comment>
<dbReference type="InterPro" id="IPR010998">
    <property type="entry name" value="Integrase_recombinase_N"/>
</dbReference>
<comment type="similarity">
    <text evidence="2">Belongs to the 'phage' integrase family.</text>
</comment>
<dbReference type="InterPro" id="IPR004107">
    <property type="entry name" value="Integrase_SAM-like_N"/>
</dbReference>
<dbReference type="GO" id="GO:0006310">
    <property type="term" value="P:DNA recombination"/>
    <property type="evidence" value="ECO:0007669"/>
    <property type="project" value="UniProtKB-KW"/>
</dbReference>
<dbReference type="Pfam" id="PF00589">
    <property type="entry name" value="Phage_integrase"/>
    <property type="match status" value="1"/>
</dbReference>
<reference evidence="9 10" key="1">
    <citation type="submission" date="2018-08" db="EMBL/GenBank/DDBJ databases">
        <title>A genome reference for cultivated species of the human gut microbiota.</title>
        <authorList>
            <person name="Zou Y."/>
            <person name="Xue W."/>
            <person name="Luo G."/>
        </authorList>
    </citation>
    <scope>NUCLEOTIDE SEQUENCE [LARGE SCALE GENOMIC DNA]</scope>
    <source>
        <strain evidence="9 10">AM32-2AC</strain>
    </source>
</reference>
<dbReference type="InterPro" id="IPR050090">
    <property type="entry name" value="Tyrosine_recombinase_XerCD"/>
</dbReference>
<name>A0A414DF32_9FIRM</name>
<evidence type="ECO:0000256" key="1">
    <source>
        <dbReference type="ARBA" id="ARBA00003283"/>
    </source>
</evidence>
<evidence type="ECO:0000259" key="7">
    <source>
        <dbReference type="PROSITE" id="PS51898"/>
    </source>
</evidence>
<feature type="domain" description="Core-binding (CB)" evidence="8">
    <location>
        <begin position="16"/>
        <end position="97"/>
    </location>
</feature>
<proteinExistence type="inferred from homology"/>
<feature type="domain" description="Tyr recombinase" evidence="7">
    <location>
        <begin position="114"/>
        <end position="254"/>
    </location>
</feature>
<dbReference type="PROSITE" id="PS51898">
    <property type="entry name" value="TYR_RECOMBINASE"/>
    <property type="match status" value="1"/>
</dbReference>
<dbReference type="Gene3D" id="1.10.150.130">
    <property type="match status" value="1"/>
</dbReference>
<keyword evidence="4 6" id="KW-0238">DNA-binding</keyword>
<dbReference type="GO" id="GO:0003677">
    <property type="term" value="F:DNA binding"/>
    <property type="evidence" value="ECO:0007669"/>
    <property type="project" value="UniProtKB-UniRule"/>
</dbReference>
<sequence>MQKSNYKNWRFPMNNKITNTDINSFEEFLINENKSRTTLDKYMRDIRRFQIFLSDNCYPISQDTADKYIEILKNADSSISSINTIISCINTFCNFIGRNDIHCVNLKKSKTESTDSNLLTVDEYNQLLKTAINNNDYRIAMLIQVLGNTDIRLNELQYLTTHSLEMGKITVIRYSKEYNIRIPDDLLDGLYEYIDHEAIINGVIFCTRKGTPLERSNIWRLIKKLAVDAGINPDKVYPQNLKQQLGKKYYSIKY</sequence>
<evidence type="ECO:0000256" key="5">
    <source>
        <dbReference type="ARBA" id="ARBA00023172"/>
    </source>
</evidence>
<keyword evidence="3" id="KW-0229">DNA integration</keyword>
<dbReference type="InterPro" id="IPR002104">
    <property type="entry name" value="Integrase_catalytic"/>
</dbReference>
<organism evidence="9 10">
    <name type="scientific">Lachnospira eligens</name>
    <dbReference type="NCBI Taxonomy" id="39485"/>
    <lineage>
        <taxon>Bacteria</taxon>
        <taxon>Bacillati</taxon>
        <taxon>Bacillota</taxon>
        <taxon>Clostridia</taxon>
        <taxon>Lachnospirales</taxon>
        <taxon>Lachnospiraceae</taxon>
        <taxon>Lachnospira</taxon>
    </lineage>
</organism>
<accession>A0A414DF32</accession>
<protein>
    <recommendedName>
        <fullName evidence="11">Integrase</fullName>
    </recommendedName>
</protein>
<evidence type="ECO:0000259" key="8">
    <source>
        <dbReference type="PROSITE" id="PS51900"/>
    </source>
</evidence>
<dbReference type="InterPro" id="IPR013762">
    <property type="entry name" value="Integrase-like_cat_sf"/>
</dbReference>
<dbReference type="InterPro" id="IPR044068">
    <property type="entry name" value="CB"/>
</dbReference>
<evidence type="ECO:0000256" key="3">
    <source>
        <dbReference type="ARBA" id="ARBA00022908"/>
    </source>
</evidence>
<evidence type="ECO:0000256" key="6">
    <source>
        <dbReference type="PROSITE-ProRule" id="PRU01248"/>
    </source>
</evidence>
<dbReference type="PROSITE" id="PS51900">
    <property type="entry name" value="CB"/>
    <property type="match status" value="1"/>
</dbReference>
<dbReference type="InterPro" id="IPR011010">
    <property type="entry name" value="DNA_brk_join_enz"/>
</dbReference>
<comment type="function">
    <text evidence="1">Site-specific tyrosine recombinase, which acts by catalyzing the cutting and rejoining of the recombining DNA molecules.</text>
</comment>
<dbReference type="SUPFAM" id="SSF56349">
    <property type="entry name" value="DNA breaking-rejoining enzymes"/>
    <property type="match status" value="1"/>
</dbReference>
<dbReference type="Pfam" id="PF02899">
    <property type="entry name" value="Phage_int_SAM_1"/>
    <property type="match status" value="1"/>
</dbReference>
<evidence type="ECO:0000256" key="2">
    <source>
        <dbReference type="ARBA" id="ARBA00008857"/>
    </source>
</evidence>
<dbReference type="PANTHER" id="PTHR30349:SF41">
    <property type="entry name" value="INTEGRASE_RECOMBINASE PROTEIN MJ0367-RELATED"/>
    <property type="match status" value="1"/>
</dbReference>
<dbReference type="Proteomes" id="UP000284794">
    <property type="component" value="Unassembled WGS sequence"/>
</dbReference>
<dbReference type="AlphaFoldDB" id="A0A414DF32"/>
<gene>
    <name evidence="9" type="ORF">DW811_06650</name>
</gene>
<keyword evidence="5" id="KW-0233">DNA recombination</keyword>